<evidence type="ECO:0000313" key="3">
    <source>
        <dbReference type="Proteomes" id="UP000638732"/>
    </source>
</evidence>
<feature type="transmembrane region" description="Helical" evidence="1">
    <location>
        <begin position="75"/>
        <end position="96"/>
    </location>
</feature>
<dbReference type="RefSeq" id="WP_166588061.1">
    <property type="nucleotide sequence ID" value="NZ_WWEO01000045.1"/>
</dbReference>
<dbReference type="Proteomes" id="UP000638732">
    <property type="component" value="Unassembled WGS sequence"/>
</dbReference>
<evidence type="ECO:0000256" key="1">
    <source>
        <dbReference type="SAM" id="Phobius"/>
    </source>
</evidence>
<gene>
    <name evidence="2" type="ORF">GSY63_22245</name>
</gene>
<proteinExistence type="predicted"/>
<name>A0A966DUT1_9SPHI</name>
<dbReference type="AlphaFoldDB" id="A0A966DUT1"/>
<evidence type="ECO:0000313" key="2">
    <source>
        <dbReference type="EMBL" id="NCD72100.1"/>
    </source>
</evidence>
<dbReference type="InterPro" id="IPR025250">
    <property type="entry name" value="DUF4199"/>
</dbReference>
<keyword evidence="1" id="KW-0472">Membrane</keyword>
<accession>A0A966DUT1</accession>
<comment type="caution">
    <text evidence="2">The sequence shown here is derived from an EMBL/GenBank/DDBJ whole genome shotgun (WGS) entry which is preliminary data.</text>
</comment>
<feature type="transmembrane region" description="Helical" evidence="1">
    <location>
        <begin position="5"/>
        <end position="26"/>
    </location>
</feature>
<organism evidence="2 3">
    <name type="scientific">Mucilaginibacter agri</name>
    <dbReference type="NCBI Taxonomy" id="2695265"/>
    <lineage>
        <taxon>Bacteria</taxon>
        <taxon>Pseudomonadati</taxon>
        <taxon>Bacteroidota</taxon>
        <taxon>Sphingobacteriia</taxon>
        <taxon>Sphingobacteriales</taxon>
        <taxon>Sphingobacteriaceae</taxon>
        <taxon>Mucilaginibacter</taxon>
    </lineage>
</organism>
<reference evidence="2" key="1">
    <citation type="submission" date="2020-01" db="EMBL/GenBank/DDBJ databases">
        <authorList>
            <person name="Seo Y.L."/>
        </authorList>
    </citation>
    <scope>NUCLEOTIDE SEQUENCE</scope>
    <source>
        <strain evidence="2">R11</strain>
    </source>
</reference>
<feature type="transmembrane region" description="Helical" evidence="1">
    <location>
        <begin position="142"/>
        <end position="167"/>
    </location>
</feature>
<keyword evidence="1" id="KW-1133">Transmembrane helix</keyword>
<reference evidence="2" key="2">
    <citation type="submission" date="2020-10" db="EMBL/GenBank/DDBJ databases">
        <title>Mucilaginibacter sp. nov., isolated from soil.</title>
        <authorList>
            <person name="Jeon C.O."/>
        </authorList>
    </citation>
    <scope>NUCLEOTIDE SEQUENCE</scope>
    <source>
        <strain evidence="2">R11</strain>
    </source>
</reference>
<keyword evidence="1" id="KW-0812">Transmembrane</keyword>
<dbReference type="Pfam" id="PF13858">
    <property type="entry name" value="DUF4199"/>
    <property type="match status" value="1"/>
</dbReference>
<sequence length="179" mass="20245">MKKNVFVFGVIAGLIVAAWIIVVVTYGHYNPDFQGSMWMGYASMLVAFSFVFVGIKNYRDKFNEGVISFGKAFKIGLYIVLIASTIYVLNWLIIYYCFIPDYMVKYTAHIMAQAQKDGLSSTEIAKQRVQMDDYIQMYKNPLMVIALTYLEILPVGLVVILIAALILKRKSQPQILASA</sequence>
<protein>
    <submittedName>
        <fullName evidence="2">DUF4199 family protein</fullName>
    </submittedName>
</protein>
<dbReference type="EMBL" id="WWEO01000045">
    <property type="protein sequence ID" value="NCD72100.1"/>
    <property type="molecule type" value="Genomic_DNA"/>
</dbReference>
<feature type="transmembrane region" description="Helical" evidence="1">
    <location>
        <begin position="38"/>
        <end position="55"/>
    </location>
</feature>
<keyword evidence="3" id="KW-1185">Reference proteome</keyword>